<accession>A0A222FGY3</accession>
<reference evidence="1 2" key="1">
    <citation type="submission" date="2017-07" db="EMBL/GenBank/DDBJ databases">
        <title>Annotated genome sequence of Bacterioplanes sanyensis isolated from Red Sea.</title>
        <authorList>
            <person name="Rehman Z.U."/>
        </authorList>
    </citation>
    <scope>NUCLEOTIDE SEQUENCE [LARGE SCALE GENOMIC DNA]</scope>
    <source>
        <strain evidence="1 2">NV9</strain>
    </source>
</reference>
<protein>
    <submittedName>
        <fullName evidence="1">Uncharacterized protein</fullName>
    </submittedName>
</protein>
<dbReference type="KEGG" id="bsan:CHH28_01915"/>
<keyword evidence="2" id="KW-1185">Reference proteome</keyword>
<dbReference type="AlphaFoldDB" id="A0A222FGY3"/>
<sequence>MGIRHFTQEEQHIIRAFLVLQQRLPTQQELQTATAEDSLVAGLQALGVTEWGSVLQTYQQLGLPLPDELGMQYWQATAAVNRYQAVLDFQYVAQAEIEWDYWDILRFVHDELESAAKDSLPADATGMQAFTADEQHVIRAFLMLNGILPSQQQLDTSTQADSLAKGLELAGLDVASDSQSDAAFALSLYASMEGPFSALKYLPYWYDQAQGEHSLQALLDFQLNYKNHIDWVYREPLSELTTPLQPGDAPTYETGLDAFSLDEQHIIRSFLLMEQRLPSQEELDTAMQSSYAGRGLERAGLDLPTSSDVLNSEFATRLYIAVGDDSIDSQGLQYWAAAAQEDRAEAVVDFQFAAKSDIERLYASELLTVHEQLQSKYDEFDYYSSDPVCLARAITLDKMADESELQWPSFFDRSNDDDLLAALADSSIAPVQHSTHSLNDVHVEPAKLVALPDPTDSSALTLDWA</sequence>
<gene>
    <name evidence="1" type="ORF">CHH28_01915</name>
</gene>
<dbReference type="EMBL" id="CP022530">
    <property type="protein sequence ID" value="ASP37503.1"/>
    <property type="molecule type" value="Genomic_DNA"/>
</dbReference>
<name>A0A222FGY3_9GAMM</name>
<dbReference type="RefSeq" id="WP_094058721.1">
    <property type="nucleotide sequence ID" value="NZ_CP022530.1"/>
</dbReference>
<evidence type="ECO:0000313" key="1">
    <source>
        <dbReference type="EMBL" id="ASP37503.1"/>
    </source>
</evidence>
<organism evidence="1 2">
    <name type="scientific">Bacterioplanes sanyensis</name>
    <dbReference type="NCBI Taxonomy" id="1249553"/>
    <lineage>
        <taxon>Bacteria</taxon>
        <taxon>Pseudomonadati</taxon>
        <taxon>Pseudomonadota</taxon>
        <taxon>Gammaproteobacteria</taxon>
        <taxon>Oceanospirillales</taxon>
        <taxon>Oceanospirillaceae</taxon>
        <taxon>Bacterioplanes</taxon>
    </lineage>
</organism>
<proteinExistence type="predicted"/>
<dbReference type="Proteomes" id="UP000202440">
    <property type="component" value="Chromosome"/>
</dbReference>
<evidence type="ECO:0000313" key="2">
    <source>
        <dbReference type="Proteomes" id="UP000202440"/>
    </source>
</evidence>